<dbReference type="AlphaFoldDB" id="A0ABD6XJY9"/>
<reference evidence="2 3" key="1">
    <citation type="submission" date="2018-05" db="EMBL/GenBank/DDBJ databases">
        <title>Genomic Encyclopedia of Type Strains, Phase IV (KMG-V): Genome sequencing to study the core and pangenomes of soil and plant-associated prokaryotes.</title>
        <authorList>
            <person name="Whitman W."/>
        </authorList>
    </citation>
    <scope>NUCLEOTIDE SEQUENCE [LARGE SCALE GENOMIC DNA]</scope>
    <source>
        <strain evidence="2 3">PNG 92-11</strain>
    </source>
</reference>
<protein>
    <submittedName>
        <fullName evidence="2">Uncharacterized protein</fullName>
    </submittedName>
</protein>
<keyword evidence="1" id="KW-0472">Membrane</keyword>
<comment type="caution">
    <text evidence="2">The sequence shown here is derived from an EMBL/GenBank/DDBJ whole genome shotgun (WGS) entry which is preliminary data.</text>
</comment>
<dbReference type="RefSeq" id="WP_109654175.1">
    <property type="nucleotide sequence ID" value="NZ_JBBJPR010000025.1"/>
</dbReference>
<gene>
    <name evidence="2" type="ORF">C7430_11750</name>
</gene>
<feature type="transmembrane region" description="Helical" evidence="1">
    <location>
        <begin position="119"/>
        <end position="138"/>
    </location>
</feature>
<accession>A0ABD6XJY9</accession>
<organism evidence="2 3">
    <name type="scientific">Enterobacter agglomerans</name>
    <name type="common">Erwinia herbicola</name>
    <name type="synonym">Pantoea agglomerans</name>
    <dbReference type="NCBI Taxonomy" id="549"/>
    <lineage>
        <taxon>Bacteria</taxon>
        <taxon>Pseudomonadati</taxon>
        <taxon>Pseudomonadota</taxon>
        <taxon>Gammaproteobacteria</taxon>
        <taxon>Enterobacterales</taxon>
        <taxon>Erwiniaceae</taxon>
        <taxon>Pantoea</taxon>
        <taxon>Pantoea agglomerans group</taxon>
    </lineage>
</organism>
<name>A0ABD6XJY9_ENTAG</name>
<evidence type="ECO:0000313" key="2">
    <source>
        <dbReference type="EMBL" id="PWJ73922.1"/>
    </source>
</evidence>
<dbReference type="EMBL" id="QGHE01000017">
    <property type="protein sequence ID" value="PWJ73922.1"/>
    <property type="molecule type" value="Genomic_DNA"/>
</dbReference>
<keyword evidence="1" id="KW-0812">Transmembrane</keyword>
<dbReference type="Proteomes" id="UP000245996">
    <property type="component" value="Unassembled WGS sequence"/>
</dbReference>
<evidence type="ECO:0000313" key="3">
    <source>
        <dbReference type="Proteomes" id="UP000245996"/>
    </source>
</evidence>
<evidence type="ECO:0000256" key="1">
    <source>
        <dbReference type="SAM" id="Phobius"/>
    </source>
</evidence>
<proteinExistence type="predicted"/>
<sequence length="150" mass="16202">MLTLSPVWHRYLLTANRAGNFLLQTLVIHPALLFFLLFLLNAHSPGGGGQWLLNEAEKLVRDAPAGQVWGCVSQAMPVKAFPPAPLTEPSNGASVPSPPGMCVKAAVSRDAWAAQTNDTLLFLYKAGVVFSVISGLAVRHFRRRVNGENV</sequence>
<feature type="transmembrane region" description="Helical" evidence="1">
    <location>
        <begin position="21"/>
        <end position="40"/>
    </location>
</feature>
<keyword evidence="1" id="KW-1133">Transmembrane helix</keyword>